<dbReference type="EMBL" id="CM056742">
    <property type="protein sequence ID" value="KAJ8675348.1"/>
    <property type="molecule type" value="Genomic_DNA"/>
</dbReference>
<reference evidence="1" key="1">
    <citation type="submission" date="2023-04" db="EMBL/GenBank/DDBJ databases">
        <title>A chromosome-level genome assembly of the parasitoid wasp Eretmocerus hayati.</title>
        <authorList>
            <person name="Zhong Y."/>
            <person name="Liu S."/>
            <person name="Liu Y."/>
        </authorList>
    </citation>
    <scope>NUCLEOTIDE SEQUENCE</scope>
    <source>
        <strain evidence="1">ZJU_SS_LIU_2023</strain>
    </source>
</reference>
<evidence type="ECO:0000313" key="1">
    <source>
        <dbReference type="EMBL" id="KAJ8675348.1"/>
    </source>
</evidence>
<protein>
    <submittedName>
        <fullName evidence="1">Uncharacterized protein</fullName>
    </submittedName>
</protein>
<organism evidence="1 2">
    <name type="scientific">Eretmocerus hayati</name>
    <dbReference type="NCBI Taxonomy" id="131215"/>
    <lineage>
        <taxon>Eukaryota</taxon>
        <taxon>Metazoa</taxon>
        <taxon>Ecdysozoa</taxon>
        <taxon>Arthropoda</taxon>
        <taxon>Hexapoda</taxon>
        <taxon>Insecta</taxon>
        <taxon>Pterygota</taxon>
        <taxon>Neoptera</taxon>
        <taxon>Endopterygota</taxon>
        <taxon>Hymenoptera</taxon>
        <taxon>Apocrita</taxon>
        <taxon>Proctotrupomorpha</taxon>
        <taxon>Chalcidoidea</taxon>
        <taxon>Aphelinidae</taxon>
        <taxon>Aphelininae</taxon>
        <taxon>Eretmocerus</taxon>
    </lineage>
</organism>
<sequence length="891" mass="101440">MSSMDAVNTNGIQENDGPRRIDILSQIQNGCSRKYLEEKAEDIIVTLPNEGPTTIYYEGEYESQNSGGKTVRVEANGPLQKAWDHLRNVTDEAELEELLPNKSHRLKLKDTSRVPVSENLDLSCLMSIPETIDETLRILVLKVWGLSYSFSTDGPQKNRSGIVLLNYYKILQTELGIVLVKEDFKKNNAKYEVEGEGVCSDRLICKWPAYSVKLISLTRDRLAKAEAKANKQKLIMSLFHAYNDVKSLMDQNSGDLRADHAAALAFMVAALSLKLTNFKCQTDGWRPLTKDILHDYIVHSKNHENLAAVIRVIKEEQKGRYDQEHPYIIYCGDVAALRCCHVIYMNIVYGFQSAITAVDFLMKFFIVLKIDFPLVSLPIWGFLLKCVFLMEKAREIGANASINTLMEKLNESFNGAVREEVLLEIKRVLDRHKSPFEKLDSESKRLAVYEHLELYREPKLVPIASISTPKLSGNQLDFKHSTVSIVRFSLAEGLKRVLGIEGLFPAILEYYKYLRENKYPIQNFCQCELLESILEADKSHQPQISEEDEIVSADQSHHPQESEEELIVLLLFGYHDDVQPGNALGSHASETNLGTFYAQIACMPPNFASKMSSIVVSDIFMSKDRKTFGNEAVFSALKKDARYLRRVGIRIQMKGKWYRVKFVLCLILGDNLGLNSIFEFISSFSNTLFCRICYAGPDLVHILVKEDVPILRTIEKYEDDLASQKPVAETGLHGRCVFNELDDFHVISNSSLDVMHDQFEGMCNYVMALILLRLIKVGAQARGYFELSELNRRMRDFNFGFETSNIPPDINYDCLKKNDRLKMSSEMLFFLRYFGILVGDLVPTDNIVWSLYLKLREIMHILTCPFVTESMLSNLDSLITTTSCIYAYLGS</sequence>
<evidence type="ECO:0000313" key="2">
    <source>
        <dbReference type="Proteomes" id="UP001239111"/>
    </source>
</evidence>
<proteinExistence type="predicted"/>
<comment type="caution">
    <text evidence="1">The sequence shown here is derived from an EMBL/GenBank/DDBJ whole genome shotgun (WGS) entry which is preliminary data.</text>
</comment>
<gene>
    <name evidence="1" type="ORF">QAD02_011134</name>
</gene>
<name>A0ACC2NWW7_9HYME</name>
<keyword evidence="2" id="KW-1185">Reference proteome</keyword>
<accession>A0ACC2NWW7</accession>
<dbReference type="Proteomes" id="UP001239111">
    <property type="component" value="Chromosome 2"/>
</dbReference>